<keyword evidence="4" id="KW-0812">Transmembrane</keyword>
<dbReference type="STRING" id="572546.Arcpr_0258"/>
<name>D2RGA3_ARCPA</name>
<feature type="domain" description="Lon proteolytic" evidence="5">
    <location>
        <begin position="19"/>
        <end position="221"/>
    </location>
</feature>
<dbReference type="Proteomes" id="UP000001901">
    <property type="component" value="Chromosome"/>
</dbReference>
<feature type="coiled-coil region" evidence="3">
    <location>
        <begin position="305"/>
        <end position="332"/>
    </location>
</feature>
<evidence type="ECO:0000256" key="2">
    <source>
        <dbReference type="PROSITE-ProRule" id="PRU01122"/>
    </source>
</evidence>
<dbReference type="PRINTS" id="PR00830">
    <property type="entry name" value="ENDOLAPTASE"/>
</dbReference>
<keyword evidence="2" id="KW-0720">Serine protease</keyword>
<evidence type="ECO:0000313" key="6">
    <source>
        <dbReference type="EMBL" id="ADB57328.1"/>
    </source>
</evidence>
<keyword evidence="4" id="KW-0472">Membrane</keyword>
<keyword evidence="2 6" id="KW-0645">Protease</keyword>
<dbReference type="GO" id="GO:0030163">
    <property type="term" value="P:protein catabolic process"/>
    <property type="evidence" value="ECO:0007669"/>
    <property type="project" value="InterPro"/>
</dbReference>
<dbReference type="Pfam" id="PF05362">
    <property type="entry name" value="Lon_C"/>
    <property type="match status" value="1"/>
</dbReference>
<dbReference type="KEGG" id="apo:Arcpr_0258"/>
<evidence type="ECO:0000313" key="7">
    <source>
        <dbReference type="Proteomes" id="UP000001901"/>
    </source>
</evidence>
<protein>
    <submittedName>
        <fullName evidence="6">Serine protease-like protein</fullName>
    </submittedName>
</protein>
<dbReference type="GO" id="GO:0006508">
    <property type="term" value="P:proteolysis"/>
    <property type="evidence" value="ECO:0007669"/>
    <property type="project" value="UniProtKB-KW"/>
</dbReference>
<dbReference type="GO" id="GO:0005524">
    <property type="term" value="F:ATP binding"/>
    <property type="evidence" value="ECO:0007669"/>
    <property type="project" value="InterPro"/>
</dbReference>
<dbReference type="EMBL" id="CP001857">
    <property type="protein sequence ID" value="ADB57328.1"/>
    <property type="molecule type" value="Genomic_DNA"/>
</dbReference>
<feature type="active site" evidence="2">
    <location>
        <position position="148"/>
    </location>
</feature>
<dbReference type="PROSITE" id="PS51786">
    <property type="entry name" value="LON_PROTEOLYTIC"/>
    <property type="match status" value="1"/>
</dbReference>
<evidence type="ECO:0000256" key="4">
    <source>
        <dbReference type="SAM" id="Phobius"/>
    </source>
</evidence>
<dbReference type="AlphaFoldDB" id="D2RGA3"/>
<dbReference type="HOGENOM" id="CLU_027628_0_0_2"/>
<dbReference type="InterPro" id="IPR020568">
    <property type="entry name" value="Ribosomal_Su5_D2-typ_SF"/>
</dbReference>
<dbReference type="PaxDb" id="572546-Arcpr_0258"/>
<dbReference type="MEROPS" id="S16.A12"/>
<dbReference type="GO" id="GO:0012505">
    <property type="term" value="C:endomembrane system"/>
    <property type="evidence" value="ECO:0007669"/>
    <property type="project" value="UniProtKB-SubCell"/>
</dbReference>
<organism evidence="6 7">
    <name type="scientific">Archaeoglobus profundus (strain DSM 5631 / JCM 9629 / NBRC 100127 / Av18)</name>
    <dbReference type="NCBI Taxonomy" id="572546"/>
    <lineage>
        <taxon>Archaea</taxon>
        <taxon>Methanobacteriati</taxon>
        <taxon>Methanobacteriota</taxon>
        <taxon>Archaeoglobi</taxon>
        <taxon>Archaeoglobales</taxon>
        <taxon>Archaeoglobaceae</taxon>
        <taxon>Archaeoglobus</taxon>
    </lineage>
</organism>
<dbReference type="PANTHER" id="PTHR10046">
    <property type="entry name" value="ATP DEPENDENT LON PROTEASE FAMILY MEMBER"/>
    <property type="match status" value="1"/>
</dbReference>
<dbReference type="Gene3D" id="3.30.230.10">
    <property type="match status" value="1"/>
</dbReference>
<comment type="subcellular location">
    <subcellularLocation>
        <location evidence="1">Endomembrane system</location>
        <topology evidence="1">Multi-pass membrane protein</topology>
    </subcellularLocation>
</comment>
<dbReference type="GeneID" id="8738909"/>
<dbReference type="SUPFAM" id="SSF54211">
    <property type="entry name" value="Ribosomal protein S5 domain 2-like"/>
    <property type="match status" value="1"/>
</dbReference>
<evidence type="ECO:0000259" key="5">
    <source>
        <dbReference type="PROSITE" id="PS51786"/>
    </source>
</evidence>
<reference evidence="6 7" key="1">
    <citation type="journal article" date="2010" name="Stand. Genomic Sci.">
        <title>Complete genome sequence of Archaeoglobus profundus type strain (AV18).</title>
        <authorList>
            <person name="von Jan M."/>
            <person name="Lapidus A."/>
            <person name="Del Rio T.G."/>
            <person name="Copeland A."/>
            <person name="Tice H."/>
            <person name="Cheng J.F."/>
            <person name="Lucas S."/>
            <person name="Chen F."/>
            <person name="Nolan M."/>
            <person name="Goodwin L."/>
            <person name="Han C."/>
            <person name="Pitluck S."/>
            <person name="Liolios K."/>
            <person name="Ivanova N."/>
            <person name="Mavromatis K."/>
            <person name="Ovchinnikova G."/>
            <person name="Chertkov O."/>
            <person name="Pati A."/>
            <person name="Chen A."/>
            <person name="Palaniappan K."/>
            <person name="Land M."/>
            <person name="Hauser L."/>
            <person name="Chang Y.J."/>
            <person name="Jeffries C.D."/>
            <person name="Saunders E."/>
            <person name="Brettin T."/>
            <person name="Detter J.C."/>
            <person name="Chain P."/>
            <person name="Eichinger K."/>
            <person name="Huber H."/>
            <person name="Spring S."/>
            <person name="Rohde M."/>
            <person name="Goker M."/>
            <person name="Wirth R."/>
            <person name="Woyke T."/>
            <person name="Bristow J."/>
            <person name="Eisen J.A."/>
            <person name="Markowitz V."/>
            <person name="Hugenholtz P."/>
            <person name="Kyrpides N.C."/>
            <person name="Klenk H.P."/>
        </authorList>
    </citation>
    <scope>NUCLEOTIDE SEQUENCE [LARGE SCALE GENOMIC DNA]</scope>
    <source>
        <strain evidence="7">DSM 5631 / JCM 9629 / NBRC 100127 / Av18</strain>
    </source>
</reference>
<dbReference type="eggNOG" id="arCOG01937">
    <property type="taxonomic scope" value="Archaea"/>
</dbReference>
<feature type="active site" evidence="2">
    <location>
        <position position="105"/>
    </location>
</feature>
<dbReference type="OrthoDB" id="15525at2157"/>
<evidence type="ECO:0000256" key="3">
    <source>
        <dbReference type="SAM" id="Coils"/>
    </source>
</evidence>
<sequence>MKKAVILLLAFMLIIFPVNAKTVNIKAVAVKSGEKPEGAVIDITVTVTDGEGKVFVSTSPYTEIDMQGSAQLAALTACDLLGLDFTKYNFYYEIEADAPIVGGPSAGGVMTVATICVLKNLTPRSDVFMTGMIYPDGYIGPVGGIPYKLEAAAKSGAKIFLIPEGQRIVYITKTVEEKKGPFVFIRQVTEPVDVVELGKNLGVKVIEVETIEQALWYYTGYTISKPQLKINLAKYSDILKILATKMENETINLRNVVGEVKEADELIEKAKRHLEERYYYTATSEFFQAKIILRKEYYSKTLKSDEDLENAFKDVESEIAELKNYLREVEDNVGVESFQIVGAGEERVAWAEKYLENAKASGNWYSAIDYLALAKERVESAKVWLSLLQTIEEDVPLNKGELKKRTEFYIRIVQSLIVYANSVGGYSNLIDRAEQSLQIAQNLYNDGFYSGAQIACMDSMVEAGLAVELIAPSSVFEDILKSKLERVEKAAETSIAEIEQAVTPILPVAYFEFAKSYYESYMSTNDVRDAVYALIYYKLSERLAKVMLLVSKAYEERQIIKTEIPPFTPSEYSKTSIERIEYIEVPGYSALVCVIAVGLAYYKRKKSRR</sequence>
<feature type="transmembrane region" description="Helical" evidence="4">
    <location>
        <begin position="585"/>
        <end position="602"/>
    </location>
</feature>
<keyword evidence="7" id="KW-1185">Reference proteome</keyword>
<dbReference type="InterPro" id="IPR027065">
    <property type="entry name" value="Lon_Prtase"/>
</dbReference>
<keyword evidence="3" id="KW-0175">Coiled coil</keyword>
<keyword evidence="2" id="KW-0378">Hydrolase</keyword>
<comment type="similarity">
    <text evidence="2">Belongs to the peptidase S16 family.</text>
</comment>
<dbReference type="GO" id="GO:0004252">
    <property type="term" value="F:serine-type endopeptidase activity"/>
    <property type="evidence" value="ECO:0007669"/>
    <property type="project" value="UniProtKB-UniRule"/>
</dbReference>
<accession>D2RGA3</accession>
<dbReference type="InterPro" id="IPR014721">
    <property type="entry name" value="Ribsml_uS5_D2-typ_fold_subgr"/>
</dbReference>
<gene>
    <name evidence="6" type="ordered locus">Arcpr_0258</name>
</gene>
<dbReference type="RefSeq" id="WP_012939664.1">
    <property type="nucleotide sequence ID" value="NC_013741.1"/>
</dbReference>
<dbReference type="GO" id="GO:0004176">
    <property type="term" value="F:ATP-dependent peptidase activity"/>
    <property type="evidence" value="ECO:0007669"/>
    <property type="project" value="UniProtKB-UniRule"/>
</dbReference>
<keyword evidence="4" id="KW-1133">Transmembrane helix</keyword>
<dbReference type="InterPro" id="IPR008269">
    <property type="entry name" value="Lon_proteolytic"/>
</dbReference>
<proteinExistence type="inferred from homology"/>
<evidence type="ECO:0000256" key="1">
    <source>
        <dbReference type="ARBA" id="ARBA00004127"/>
    </source>
</evidence>